<evidence type="ECO:0000313" key="3">
    <source>
        <dbReference type="Proteomes" id="UP000214975"/>
    </source>
</evidence>
<comment type="subunit">
    <text evidence="1">Homodimer. Homodimerization may be required to stabilize the binding of ScpA to the Smc head domains. Component of a cohesin-like complex composed of ScpA, ScpB and the Smc homodimer, in which ScpA and ScpB bind to the head domain of Smc. The presence of the three proteins is required for the association of the complex with DNA.</text>
</comment>
<dbReference type="RefSeq" id="WP_013297823.1">
    <property type="nucleotide sequence ID" value="NZ_CP016893.1"/>
</dbReference>
<keyword evidence="1" id="KW-0131">Cell cycle</keyword>
<dbReference type="InterPro" id="IPR036390">
    <property type="entry name" value="WH_DNA-bd_sf"/>
</dbReference>
<dbReference type="GeneID" id="93864185"/>
<evidence type="ECO:0000256" key="1">
    <source>
        <dbReference type="HAMAP-Rule" id="MF_01804"/>
    </source>
</evidence>
<proteinExistence type="inferred from homology"/>
<dbReference type="Proteomes" id="UP000214975">
    <property type="component" value="Chromosome"/>
</dbReference>
<dbReference type="InterPro" id="IPR036388">
    <property type="entry name" value="WH-like_DNA-bd_sf"/>
</dbReference>
<dbReference type="AlphaFoldDB" id="A0A223I2Z1"/>
<dbReference type="GO" id="GO:0051301">
    <property type="term" value="P:cell division"/>
    <property type="evidence" value="ECO:0007669"/>
    <property type="project" value="UniProtKB-KW"/>
</dbReference>
<dbReference type="OMA" id="PGHPKLY"/>
<comment type="similarity">
    <text evidence="1">Belongs to the ScpB family.</text>
</comment>
<dbReference type="Pfam" id="PF04079">
    <property type="entry name" value="SMC_ScpB"/>
    <property type="match status" value="1"/>
</dbReference>
<keyword evidence="1" id="KW-0132">Cell division</keyword>
<evidence type="ECO:0000313" key="2">
    <source>
        <dbReference type="EMBL" id="AST59103.1"/>
    </source>
</evidence>
<dbReference type="GO" id="GO:0051304">
    <property type="term" value="P:chromosome separation"/>
    <property type="evidence" value="ECO:0007669"/>
    <property type="project" value="InterPro"/>
</dbReference>
<dbReference type="PANTHER" id="PTHR34298">
    <property type="entry name" value="SEGREGATION AND CONDENSATION PROTEIN B"/>
    <property type="match status" value="1"/>
</dbReference>
<dbReference type="Gene3D" id="1.10.10.10">
    <property type="entry name" value="Winged helix-like DNA-binding domain superfamily/Winged helix DNA-binding domain"/>
    <property type="match status" value="2"/>
</dbReference>
<reference evidence="2 3" key="1">
    <citation type="submission" date="2016-08" db="EMBL/GenBank/DDBJ databases">
        <title>A novel genetic cassette of butanologenic Thermoanaerobacterium thermosaccharolyticum that directly convert cellulose to butanol.</title>
        <authorList>
            <person name="Li T."/>
            <person name="He J."/>
        </authorList>
    </citation>
    <scope>NUCLEOTIDE SEQUENCE [LARGE SCALE GENOMIC DNA]</scope>
    <source>
        <strain evidence="2 3">TG57</strain>
    </source>
</reference>
<comment type="function">
    <text evidence="1">Participates in chromosomal partition during cell division. May act via the formation of a condensin-like complex containing Smc and ScpA that pull DNA away from mid-cell into both cell halves.</text>
</comment>
<sequence length="168" mass="18832">MDIDCIIESILFAAGRPIKIKTLSDVLNVSVDDVKESFYRLKNSYVSNNRGIDVVMINDSIAMCSNEKYAEYIKKALGLDIKQGLSQAALEVLSIIAYNQPITRIDIEKIRGVKCEKAINTLLEFNLIKENGRVNAPGRAILYSTTDDFLKYFNLPSLKDLPPLDDVI</sequence>
<dbReference type="PANTHER" id="PTHR34298:SF2">
    <property type="entry name" value="SEGREGATION AND CONDENSATION PROTEIN B"/>
    <property type="match status" value="1"/>
</dbReference>
<dbReference type="HAMAP" id="MF_01804">
    <property type="entry name" value="ScpB"/>
    <property type="match status" value="1"/>
</dbReference>
<dbReference type="SUPFAM" id="SSF46785">
    <property type="entry name" value="Winged helix' DNA-binding domain"/>
    <property type="match status" value="2"/>
</dbReference>
<protein>
    <recommendedName>
        <fullName evidence="1">Segregation and condensation protein B</fullName>
    </recommendedName>
</protein>
<comment type="subcellular location">
    <subcellularLocation>
        <location evidence="1">Cytoplasm</location>
    </subcellularLocation>
    <text evidence="1">Associated with two foci at the outer edges of the nucleoid region in young cells, and at four foci within both cell halves in older cells.</text>
</comment>
<dbReference type="GO" id="GO:0006260">
    <property type="term" value="P:DNA replication"/>
    <property type="evidence" value="ECO:0007669"/>
    <property type="project" value="UniProtKB-UniRule"/>
</dbReference>
<keyword evidence="1" id="KW-0159">Chromosome partition</keyword>
<dbReference type="NCBIfam" id="TIGR00281">
    <property type="entry name" value="SMC-Scp complex subunit ScpB"/>
    <property type="match status" value="1"/>
</dbReference>
<dbReference type="GO" id="GO:0005737">
    <property type="term" value="C:cytoplasm"/>
    <property type="evidence" value="ECO:0007669"/>
    <property type="project" value="UniProtKB-SubCell"/>
</dbReference>
<gene>
    <name evidence="1" type="primary">scpB</name>
    <name evidence="2" type="ORF">Thert_03373</name>
</gene>
<keyword evidence="1" id="KW-0963">Cytoplasm</keyword>
<name>A0A223I2Z1_THETR</name>
<dbReference type="EMBL" id="CP016893">
    <property type="protein sequence ID" value="AST59103.1"/>
    <property type="molecule type" value="Genomic_DNA"/>
</dbReference>
<dbReference type="PIRSF" id="PIRSF019345">
    <property type="entry name" value="ScpB"/>
    <property type="match status" value="1"/>
</dbReference>
<dbReference type="InterPro" id="IPR005234">
    <property type="entry name" value="ScpB_csome_segregation"/>
</dbReference>
<accession>A0A223I2Z1</accession>
<organism evidence="2 3">
    <name type="scientific">Thermoanaerobacterium thermosaccharolyticum</name>
    <name type="common">Clostridium thermosaccharolyticum</name>
    <dbReference type="NCBI Taxonomy" id="1517"/>
    <lineage>
        <taxon>Bacteria</taxon>
        <taxon>Bacillati</taxon>
        <taxon>Bacillota</taxon>
        <taxon>Clostridia</taxon>
        <taxon>Thermoanaerobacterales</taxon>
        <taxon>Thermoanaerobacteraceae</taxon>
        <taxon>Thermoanaerobacterium</taxon>
    </lineage>
</organism>